<dbReference type="KEGG" id="tro:trd_0374"/>
<proteinExistence type="predicted"/>
<dbReference type="GO" id="GO:0005975">
    <property type="term" value="P:carbohydrate metabolic process"/>
    <property type="evidence" value="ECO:0007669"/>
    <property type="project" value="InterPro"/>
</dbReference>
<dbReference type="InterPro" id="IPR011330">
    <property type="entry name" value="Glyco_hydro/deAcase_b/a-brl"/>
</dbReference>
<gene>
    <name evidence="3" type="ordered locus">trd_0374</name>
</gene>
<dbReference type="HOGENOM" id="CLU_021264_9_1_0"/>
<dbReference type="eggNOG" id="COG0726">
    <property type="taxonomic scope" value="Bacteria"/>
</dbReference>
<dbReference type="Pfam" id="PF01522">
    <property type="entry name" value="Polysacc_deac_1"/>
    <property type="match status" value="1"/>
</dbReference>
<accession>B9KY31</accession>
<sequence length="212" mass="22884">MQSVARVITRLETTQAVIALTFDCGADRGYAEEILDELARHGIRATFGMTGAWARANPDLVARMLREGHRLINHSDTHPSFTGRSTGSPPLSVDQRAAEIRRAEQAVAAVSGSETTMRPYFRPPYGDYDEALLTLLPELGYSVVVMWTVDSLGWRGIPPEEVVTRVLAAAQPGAIVLLHVGAQSTDAAALPQLIAALQERGYGFVTTDAQLG</sequence>
<dbReference type="PROSITE" id="PS51677">
    <property type="entry name" value="NODB"/>
    <property type="match status" value="1"/>
</dbReference>
<dbReference type="Proteomes" id="UP000000447">
    <property type="component" value="Chromosome"/>
</dbReference>
<feature type="region of interest" description="Disordered" evidence="1">
    <location>
        <begin position="73"/>
        <end position="94"/>
    </location>
</feature>
<dbReference type="EMBL" id="CP001275">
    <property type="protein sequence ID" value="ACM05392.1"/>
    <property type="molecule type" value="Genomic_DNA"/>
</dbReference>
<reference evidence="3 4" key="1">
    <citation type="journal article" date="2009" name="PLoS ONE">
        <title>Complete genome sequence of the aerobic CO-oxidizing thermophile Thermomicrobium roseum.</title>
        <authorList>
            <person name="Wu D."/>
            <person name="Raymond J."/>
            <person name="Wu M."/>
            <person name="Chatterji S."/>
            <person name="Ren Q."/>
            <person name="Graham J.E."/>
            <person name="Bryant D.A."/>
            <person name="Robb F."/>
            <person name="Colman A."/>
            <person name="Tallon L.J."/>
            <person name="Badger J.H."/>
            <person name="Madupu R."/>
            <person name="Ward N.L."/>
            <person name="Eisen J.A."/>
        </authorList>
    </citation>
    <scope>NUCLEOTIDE SEQUENCE [LARGE SCALE GENOMIC DNA]</scope>
    <source>
        <strain evidence="4">ATCC 27502 / DSM 5159 / P-2</strain>
    </source>
</reference>
<dbReference type="InterPro" id="IPR002509">
    <property type="entry name" value="NODB_dom"/>
</dbReference>
<protein>
    <submittedName>
        <fullName evidence="3">Polysaccharide deacetylase</fullName>
    </submittedName>
</protein>
<dbReference type="STRING" id="309801.trd_0374"/>
<evidence type="ECO:0000313" key="4">
    <source>
        <dbReference type="Proteomes" id="UP000000447"/>
    </source>
</evidence>
<evidence type="ECO:0000259" key="2">
    <source>
        <dbReference type="PROSITE" id="PS51677"/>
    </source>
</evidence>
<evidence type="ECO:0000313" key="3">
    <source>
        <dbReference type="EMBL" id="ACM05392.1"/>
    </source>
</evidence>
<dbReference type="SUPFAM" id="SSF88713">
    <property type="entry name" value="Glycoside hydrolase/deacetylase"/>
    <property type="match status" value="1"/>
</dbReference>
<organism evidence="3 4">
    <name type="scientific">Thermomicrobium roseum (strain ATCC 27502 / DSM 5159 / P-2)</name>
    <dbReference type="NCBI Taxonomy" id="309801"/>
    <lineage>
        <taxon>Bacteria</taxon>
        <taxon>Pseudomonadati</taxon>
        <taxon>Thermomicrobiota</taxon>
        <taxon>Thermomicrobia</taxon>
        <taxon>Thermomicrobiales</taxon>
        <taxon>Thermomicrobiaceae</taxon>
        <taxon>Thermomicrobium</taxon>
    </lineage>
</organism>
<name>B9KY31_THERP</name>
<dbReference type="InterPro" id="IPR050248">
    <property type="entry name" value="Polysacc_deacetylase_ArnD"/>
</dbReference>
<evidence type="ECO:0000256" key="1">
    <source>
        <dbReference type="SAM" id="MobiDB-lite"/>
    </source>
</evidence>
<dbReference type="Gene3D" id="3.20.20.370">
    <property type="entry name" value="Glycoside hydrolase/deacetylase"/>
    <property type="match status" value="1"/>
</dbReference>
<feature type="domain" description="NodB homology" evidence="2">
    <location>
        <begin position="16"/>
        <end position="205"/>
    </location>
</feature>
<dbReference type="PANTHER" id="PTHR10587">
    <property type="entry name" value="GLYCOSYL TRANSFERASE-RELATED"/>
    <property type="match status" value="1"/>
</dbReference>
<feature type="compositionally biased region" description="Polar residues" evidence="1">
    <location>
        <begin position="78"/>
        <end position="89"/>
    </location>
</feature>
<keyword evidence="4" id="KW-1185">Reference proteome</keyword>
<dbReference type="CDD" id="cd10917">
    <property type="entry name" value="CE4_NodB_like_6s_7s"/>
    <property type="match status" value="1"/>
</dbReference>
<dbReference type="AlphaFoldDB" id="B9KY31"/>
<dbReference type="GO" id="GO:0016810">
    <property type="term" value="F:hydrolase activity, acting on carbon-nitrogen (but not peptide) bonds"/>
    <property type="evidence" value="ECO:0007669"/>
    <property type="project" value="InterPro"/>
</dbReference>